<evidence type="ECO:0000256" key="1">
    <source>
        <dbReference type="ARBA" id="ARBA00009437"/>
    </source>
</evidence>
<dbReference type="RefSeq" id="WP_344899269.1">
    <property type="nucleotide sequence ID" value="NZ_BAAAWD010000014.1"/>
</dbReference>
<gene>
    <name evidence="6" type="ORF">GCM10017559_49130</name>
</gene>
<reference evidence="6 7" key="1">
    <citation type="journal article" date="2019" name="Int. J. Syst. Evol. Microbiol.">
        <title>The Global Catalogue of Microorganisms (GCM) 10K type strain sequencing project: providing services to taxonomists for standard genome sequencing and annotation.</title>
        <authorList>
            <consortium name="The Broad Institute Genomics Platform"/>
            <consortium name="The Broad Institute Genome Sequencing Center for Infectious Disease"/>
            <person name="Wu L."/>
            <person name="Ma J."/>
        </authorList>
    </citation>
    <scope>NUCLEOTIDE SEQUENCE [LARGE SCALE GENOMIC DNA]</scope>
    <source>
        <strain evidence="6 7">JCM 3106</strain>
    </source>
</reference>
<sequence length="304" mass="34034">MRLESLDLNLLAALHALLEERNVTRAGVRIGLSQPATSAALSRLRRHFGDELLLRVGNGFELTPLAASLVDATALAVNVVDRVFSARPDFDPAVSDREFTLVSSDYALTVLGKELMRTLGREAPAVRLRFLQINVQRVDDIDTTLRSVDGLLMPHGFISNHPAVDVYTDRWVIVADRDHPDLRDGVTMDHLRELPWAVTFRGPTAIASAARQLTMLGVEPRIEIVVENFQSLPFLVPGTRRICLLQERLALSMSGLEDFQILPCPYEAVPVIEAFWYHAVHQADAGHRWLRTLLVDVGKRVERR</sequence>
<dbReference type="InterPro" id="IPR036390">
    <property type="entry name" value="WH_DNA-bd_sf"/>
</dbReference>
<keyword evidence="7" id="KW-1185">Reference proteome</keyword>
<dbReference type="Gene3D" id="1.10.10.10">
    <property type="entry name" value="Winged helix-like DNA-binding domain superfamily/Winged helix DNA-binding domain"/>
    <property type="match status" value="1"/>
</dbReference>
<dbReference type="PROSITE" id="PS50931">
    <property type="entry name" value="HTH_LYSR"/>
    <property type="match status" value="1"/>
</dbReference>
<feature type="domain" description="HTH lysR-type" evidence="5">
    <location>
        <begin position="6"/>
        <end position="63"/>
    </location>
</feature>
<evidence type="ECO:0000259" key="5">
    <source>
        <dbReference type="PROSITE" id="PS50931"/>
    </source>
</evidence>
<dbReference type="Gene3D" id="3.40.190.10">
    <property type="entry name" value="Periplasmic binding protein-like II"/>
    <property type="match status" value="2"/>
</dbReference>
<dbReference type="SUPFAM" id="SSF46785">
    <property type="entry name" value="Winged helix' DNA-binding domain"/>
    <property type="match status" value="1"/>
</dbReference>
<keyword evidence="2" id="KW-0805">Transcription regulation</keyword>
<dbReference type="InterPro" id="IPR050389">
    <property type="entry name" value="LysR-type_TF"/>
</dbReference>
<dbReference type="PANTHER" id="PTHR30118">
    <property type="entry name" value="HTH-TYPE TRANSCRIPTIONAL REGULATOR LEUO-RELATED"/>
    <property type="match status" value="1"/>
</dbReference>
<accession>A0ABN3Y7R0</accession>
<protein>
    <submittedName>
        <fullName evidence="6">LysR family transcriptional regulator</fullName>
    </submittedName>
</protein>
<name>A0ABN3Y7R0_9ACTN</name>
<keyword evidence="3" id="KW-0238">DNA-binding</keyword>
<comment type="caution">
    <text evidence="6">The sequence shown here is derived from an EMBL/GenBank/DDBJ whole genome shotgun (WGS) entry which is preliminary data.</text>
</comment>
<evidence type="ECO:0000256" key="2">
    <source>
        <dbReference type="ARBA" id="ARBA00023015"/>
    </source>
</evidence>
<dbReference type="InterPro" id="IPR000847">
    <property type="entry name" value="LysR_HTH_N"/>
</dbReference>
<keyword evidence="4" id="KW-0804">Transcription</keyword>
<dbReference type="EMBL" id="BAAAWD010000014">
    <property type="protein sequence ID" value="GAA3019167.1"/>
    <property type="molecule type" value="Genomic_DNA"/>
</dbReference>
<dbReference type="InterPro" id="IPR005119">
    <property type="entry name" value="LysR_subst-bd"/>
</dbReference>
<evidence type="ECO:0000313" key="7">
    <source>
        <dbReference type="Proteomes" id="UP001499930"/>
    </source>
</evidence>
<organism evidence="6 7">
    <name type="scientific">Streptosporangium longisporum</name>
    <dbReference type="NCBI Taxonomy" id="46187"/>
    <lineage>
        <taxon>Bacteria</taxon>
        <taxon>Bacillati</taxon>
        <taxon>Actinomycetota</taxon>
        <taxon>Actinomycetes</taxon>
        <taxon>Streptosporangiales</taxon>
        <taxon>Streptosporangiaceae</taxon>
        <taxon>Streptosporangium</taxon>
    </lineage>
</organism>
<dbReference type="InterPro" id="IPR036388">
    <property type="entry name" value="WH-like_DNA-bd_sf"/>
</dbReference>
<dbReference type="Pfam" id="PF00126">
    <property type="entry name" value="HTH_1"/>
    <property type="match status" value="1"/>
</dbReference>
<dbReference type="Pfam" id="PF03466">
    <property type="entry name" value="LysR_substrate"/>
    <property type="match status" value="1"/>
</dbReference>
<evidence type="ECO:0000313" key="6">
    <source>
        <dbReference type="EMBL" id="GAA3019167.1"/>
    </source>
</evidence>
<evidence type="ECO:0000256" key="4">
    <source>
        <dbReference type="ARBA" id="ARBA00023163"/>
    </source>
</evidence>
<dbReference type="Proteomes" id="UP001499930">
    <property type="component" value="Unassembled WGS sequence"/>
</dbReference>
<comment type="similarity">
    <text evidence="1">Belongs to the LysR transcriptional regulatory family.</text>
</comment>
<dbReference type="SUPFAM" id="SSF53850">
    <property type="entry name" value="Periplasmic binding protein-like II"/>
    <property type="match status" value="1"/>
</dbReference>
<dbReference type="PANTHER" id="PTHR30118:SF15">
    <property type="entry name" value="TRANSCRIPTIONAL REGULATORY PROTEIN"/>
    <property type="match status" value="1"/>
</dbReference>
<proteinExistence type="inferred from homology"/>
<evidence type="ECO:0000256" key="3">
    <source>
        <dbReference type="ARBA" id="ARBA00023125"/>
    </source>
</evidence>
<dbReference type="PRINTS" id="PR00039">
    <property type="entry name" value="HTHLYSR"/>
</dbReference>